<dbReference type="RefSeq" id="WP_262565760.1">
    <property type="nucleotide sequence ID" value="NZ_JAPFCC010000001.1"/>
</dbReference>
<reference evidence="2 3" key="1">
    <citation type="submission" date="2022-10" db="EMBL/GenBank/DDBJ databases">
        <title>High-quality genome sequences of two octocoral-associated bacteria, Endozoicomonas euniceicola EF212 and Endozoicomonas gorgoniicola PS125.</title>
        <authorList>
            <person name="Chiou Y.-J."/>
            <person name="Chen Y.-H."/>
        </authorList>
    </citation>
    <scope>NUCLEOTIDE SEQUENCE [LARGE SCALE GENOMIC DNA]</scope>
    <source>
        <strain evidence="2 3">PS125</strain>
    </source>
</reference>
<gene>
    <name evidence="2" type="ORF">NX722_26105</name>
</gene>
<name>A0ABT3N339_9GAMM</name>
<comment type="caution">
    <text evidence="2">The sequence shown here is derived from an EMBL/GenBank/DDBJ whole genome shotgun (WGS) entry which is preliminary data.</text>
</comment>
<feature type="compositionally biased region" description="Basic and acidic residues" evidence="1">
    <location>
        <begin position="168"/>
        <end position="187"/>
    </location>
</feature>
<sequence>MSASEYNKSPTQIEEEPTYDCFDLYDGNFSVARRMSKDGVVDLMQPEIDDPSWLKLVEKLWEVQWVQNPIKIFRSKGKTDDEFDEAIAKNVIEAIYFCTQGITVCTTTLLKHANVYAIEQGLETINADLLYRVYNKEFKLLHPALQALEDQDYQAYNELMPLAERVKRMREQPESNTKKSTPKKDNGTENNEPKVTISPNRYQQNKRKKESPKDCYNRLKQNNFFCKSFDELLT</sequence>
<keyword evidence="3" id="KW-1185">Reference proteome</keyword>
<feature type="region of interest" description="Disordered" evidence="1">
    <location>
        <begin position="168"/>
        <end position="214"/>
    </location>
</feature>
<proteinExistence type="predicted"/>
<evidence type="ECO:0000313" key="3">
    <source>
        <dbReference type="Proteomes" id="UP001209854"/>
    </source>
</evidence>
<organism evidence="2 3">
    <name type="scientific">Endozoicomonas gorgoniicola</name>
    <dbReference type="NCBI Taxonomy" id="1234144"/>
    <lineage>
        <taxon>Bacteria</taxon>
        <taxon>Pseudomonadati</taxon>
        <taxon>Pseudomonadota</taxon>
        <taxon>Gammaproteobacteria</taxon>
        <taxon>Oceanospirillales</taxon>
        <taxon>Endozoicomonadaceae</taxon>
        <taxon>Endozoicomonas</taxon>
    </lineage>
</organism>
<evidence type="ECO:0000313" key="2">
    <source>
        <dbReference type="EMBL" id="MCW7556039.1"/>
    </source>
</evidence>
<accession>A0ABT3N339</accession>
<dbReference type="Proteomes" id="UP001209854">
    <property type="component" value="Unassembled WGS sequence"/>
</dbReference>
<protein>
    <submittedName>
        <fullName evidence="2">Uncharacterized protein</fullName>
    </submittedName>
</protein>
<dbReference type="EMBL" id="JAPFCC010000001">
    <property type="protein sequence ID" value="MCW7556039.1"/>
    <property type="molecule type" value="Genomic_DNA"/>
</dbReference>
<evidence type="ECO:0000256" key="1">
    <source>
        <dbReference type="SAM" id="MobiDB-lite"/>
    </source>
</evidence>